<evidence type="ECO:0000313" key="7">
    <source>
        <dbReference type="Proteomes" id="UP000236884"/>
    </source>
</evidence>
<dbReference type="InterPro" id="IPR050639">
    <property type="entry name" value="SSR_resolvase"/>
</dbReference>
<dbReference type="PROSITE" id="PS51736">
    <property type="entry name" value="RECOMBINASES_3"/>
    <property type="match status" value="1"/>
</dbReference>
<accession>A0A0S3PNQ7</accession>
<dbReference type="Gene3D" id="3.40.50.1390">
    <property type="entry name" value="Resolvase, N-terminal catalytic domain"/>
    <property type="match status" value="1"/>
</dbReference>
<organism evidence="6 7">
    <name type="scientific">Variibacter gotjawalensis</name>
    <dbReference type="NCBI Taxonomy" id="1333996"/>
    <lineage>
        <taxon>Bacteria</taxon>
        <taxon>Pseudomonadati</taxon>
        <taxon>Pseudomonadota</taxon>
        <taxon>Alphaproteobacteria</taxon>
        <taxon>Hyphomicrobiales</taxon>
        <taxon>Nitrobacteraceae</taxon>
        <taxon>Variibacter</taxon>
    </lineage>
</organism>
<keyword evidence="3" id="KW-0233">DNA recombination</keyword>
<protein>
    <submittedName>
        <fullName evidence="6">DNA-invertase hin</fullName>
    </submittedName>
</protein>
<evidence type="ECO:0000259" key="5">
    <source>
        <dbReference type="PROSITE" id="PS51736"/>
    </source>
</evidence>
<dbReference type="PANTHER" id="PTHR30461">
    <property type="entry name" value="DNA-INVERTASE FROM LAMBDOID PROPHAGE"/>
    <property type="match status" value="1"/>
</dbReference>
<dbReference type="SMART" id="SM00857">
    <property type="entry name" value="Resolvase"/>
    <property type="match status" value="1"/>
</dbReference>
<name>A0A0S3PNQ7_9BRAD</name>
<proteinExistence type="predicted"/>
<dbReference type="RefSeq" id="WP_096350463.1">
    <property type="nucleotide sequence ID" value="NZ_AP014946.1"/>
</dbReference>
<dbReference type="InterPro" id="IPR006118">
    <property type="entry name" value="Recombinase_CS"/>
</dbReference>
<dbReference type="SUPFAM" id="SSF53041">
    <property type="entry name" value="Resolvase-like"/>
    <property type="match status" value="1"/>
</dbReference>
<evidence type="ECO:0000313" key="6">
    <source>
        <dbReference type="EMBL" id="BAT57602.1"/>
    </source>
</evidence>
<feature type="domain" description="Resolvase/invertase-type recombinase catalytic" evidence="5">
    <location>
        <begin position="1"/>
        <end position="134"/>
    </location>
</feature>
<dbReference type="PROSITE" id="PS00398">
    <property type="entry name" value="RECOMBINASES_2"/>
    <property type="match status" value="1"/>
</dbReference>
<dbReference type="InterPro" id="IPR006119">
    <property type="entry name" value="Resolv_N"/>
</dbReference>
<dbReference type="GO" id="GO:0000150">
    <property type="term" value="F:DNA strand exchange activity"/>
    <property type="evidence" value="ECO:0007669"/>
    <property type="project" value="InterPro"/>
</dbReference>
<dbReference type="Proteomes" id="UP000236884">
    <property type="component" value="Chromosome"/>
</dbReference>
<dbReference type="GO" id="GO:0003677">
    <property type="term" value="F:DNA binding"/>
    <property type="evidence" value="ECO:0007669"/>
    <property type="project" value="UniProtKB-KW"/>
</dbReference>
<dbReference type="GO" id="GO:0015074">
    <property type="term" value="P:DNA integration"/>
    <property type="evidence" value="ECO:0007669"/>
    <property type="project" value="UniProtKB-KW"/>
</dbReference>
<evidence type="ECO:0000256" key="2">
    <source>
        <dbReference type="ARBA" id="ARBA00023125"/>
    </source>
</evidence>
<evidence type="ECO:0000256" key="1">
    <source>
        <dbReference type="ARBA" id="ARBA00022908"/>
    </source>
</evidence>
<reference evidence="6 7" key="1">
    <citation type="submission" date="2015-08" db="EMBL/GenBank/DDBJ databases">
        <title>Investigation of the bacterial diversity of lava forest soil.</title>
        <authorList>
            <person name="Lee J.S."/>
        </authorList>
    </citation>
    <scope>NUCLEOTIDE SEQUENCE [LARGE SCALE GENOMIC DNA]</scope>
    <source>
        <strain evidence="6 7">GJW-30</strain>
    </source>
</reference>
<dbReference type="InterPro" id="IPR036162">
    <property type="entry name" value="Resolvase-like_N_sf"/>
</dbReference>
<dbReference type="AlphaFoldDB" id="A0A0S3PNQ7"/>
<dbReference type="KEGG" id="vgo:GJW-30_1_00109"/>
<dbReference type="PANTHER" id="PTHR30461:SF2">
    <property type="entry name" value="SERINE RECOMBINASE PINE-RELATED"/>
    <property type="match status" value="1"/>
</dbReference>
<keyword evidence="7" id="KW-1185">Reference proteome</keyword>
<evidence type="ECO:0000256" key="4">
    <source>
        <dbReference type="PIRSR" id="PIRSR606118-50"/>
    </source>
</evidence>
<sequence length="199" mass="22324">MRIGYARSSLAETNFELQQQLLTKAGCEKIFVDRCYSRDVQRPGFEQAVVSARAGDVIVVWKLDRLAMSITHCVELLAFFRGRQVGLETLIGCIDTAGADAALIQRIFSDLAELDRDLLADRSTSEVVAWRTKRSRIQRADKRLLRKEQIFAAIEMLIEKKLRLNQVAAQLGVSRATLARYVDAKGNTLTAAKKLLAVR</sequence>
<evidence type="ECO:0000256" key="3">
    <source>
        <dbReference type="ARBA" id="ARBA00023172"/>
    </source>
</evidence>
<dbReference type="CDD" id="cd03768">
    <property type="entry name" value="SR_ResInv"/>
    <property type="match status" value="1"/>
</dbReference>
<gene>
    <name evidence="6" type="primary">hin_1</name>
    <name evidence="6" type="ORF">GJW-30_1_00109</name>
</gene>
<feature type="active site" description="O-(5'-phospho-DNA)-serine intermediate" evidence="4">
    <location>
        <position position="9"/>
    </location>
</feature>
<keyword evidence="1" id="KW-0229">DNA integration</keyword>
<dbReference type="Pfam" id="PF00239">
    <property type="entry name" value="Resolvase"/>
    <property type="match status" value="1"/>
</dbReference>
<dbReference type="OrthoDB" id="9800103at2"/>
<keyword evidence="2" id="KW-0238">DNA-binding</keyword>
<dbReference type="EMBL" id="AP014946">
    <property type="protein sequence ID" value="BAT57602.1"/>
    <property type="molecule type" value="Genomic_DNA"/>
</dbReference>